<dbReference type="CDD" id="cd00156">
    <property type="entry name" value="REC"/>
    <property type="match status" value="1"/>
</dbReference>
<protein>
    <submittedName>
        <fullName evidence="4">PglZ domain-containing protein</fullName>
    </submittedName>
</protein>
<keyword evidence="5" id="KW-1185">Reference proteome</keyword>
<dbReference type="RefSeq" id="WP_411914803.1">
    <property type="nucleotide sequence ID" value="NZ_BAAFSF010000001.1"/>
</dbReference>
<name>A0ABQ0DZT4_9PORP</name>
<dbReference type="Gene3D" id="3.40.50.2300">
    <property type="match status" value="1"/>
</dbReference>
<dbReference type="PROSITE" id="PS50110">
    <property type="entry name" value="RESPONSE_REGULATORY"/>
    <property type="match status" value="1"/>
</dbReference>
<organism evidence="4 5">
    <name type="scientific">Porphyromonas miyakawae</name>
    <dbReference type="NCBI Taxonomy" id="3137470"/>
    <lineage>
        <taxon>Bacteria</taxon>
        <taxon>Pseudomonadati</taxon>
        <taxon>Bacteroidota</taxon>
        <taxon>Bacteroidia</taxon>
        <taxon>Bacteroidales</taxon>
        <taxon>Porphyromonadaceae</taxon>
        <taxon>Porphyromonas</taxon>
    </lineage>
</organism>
<feature type="domain" description="Response regulatory" evidence="3">
    <location>
        <begin position="5"/>
        <end position="119"/>
    </location>
</feature>
<evidence type="ECO:0000313" key="4">
    <source>
        <dbReference type="EMBL" id="GAB1250975.1"/>
    </source>
</evidence>
<dbReference type="InterPro" id="IPR050595">
    <property type="entry name" value="Bact_response_regulator"/>
</dbReference>
<dbReference type="SMART" id="SM00448">
    <property type="entry name" value="REC"/>
    <property type="match status" value="1"/>
</dbReference>
<accession>A0ABQ0DZT4</accession>
<gene>
    <name evidence="4" type="ORF">Tsumi_00790</name>
</gene>
<evidence type="ECO:0000313" key="5">
    <source>
        <dbReference type="Proteomes" id="UP001628220"/>
    </source>
</evidence>
<dbReference type="SUPFAM" id="SSF52172">
    <property type="entry name" value="CheY-like"/>
    <property type="match status" value="1"/>
</dbReference>
<evidence type="ECO:0000256" key="2">
    <source>
        <dbReference type="PROSITE-ProRule" id="PRU00169"/>
    </source>
</evidence>
<reference evidence="4 5" key="1">
    <citation type="journal article" date="2025" name="Int. J. Syst. Evol. Microbiol.">
        <title>Desulfovibrio falkowii sp. nov., Porphyromonas miyakawae sp. nov., Mediterraneibacter flintii sp. nov. and Owariibacterium komagatae gen. nov., sp. nov., isolated from human faeces.</title>
        <authorList>
            <person name="Hamaguchi T."/>
            <person name="Ohara M."/>
            <person name="Hisatomi A."/>
            <person name="Sekiguchi K."/>
            <person name="Takeda J.I."/>
            <person name="Ueyama J."/>
            <person name="Ito M."/>
            <person name="Nishiwaki H."/>
            <person name="Ogi T."/>
            <person name="Hirayama M."/>
            <person name="Ohkuma M."/>
            <person name="Sakamoto M."/>
            <person name="Ohno K."/>
        </authorList>
    </citation>
    <scope>NUCLEOTIDE SEQUENCE [LARGE SCALE GENOMIC DNA]</scope>
    <source>
        <strain evidence="4 5">13CB11C</strain>
    </source>
</reference>
<dbReference type="PANTHER" id="PTHR44591">
    <property type="entry name" value="STRESS RESPONSE REGULATOR PROTEIN 1"/>
    <property type="match status" value="1"/>
</dbReference>
<dbReference type="InterPro" id="IPR011006">
    <property type="entry name" value="CheY-like_superfamily"/>
</dbReference>
<dbReference type="InterPro" id="IPR001789">
    <property type="entry name" value="Sig_transdc_resp-reg_receiver"/>
</dbReference>
<dbReference type="PANTHER" id="PTHR44591:SF3">
    <property type="entry name" value="RESPONSE REGULATORY DOMAIN-CONTAINING PROTEIN"/>
    <property type="match status" value="1"/>
</dbReference>
<dbReference type="Pfam" id="PF08665">
    <property type="entry name" value="PglZ"/>
    <property type="match status" value="1"/>
</dbReference>
<dbReference type="EMBL" id="BAAFSF010000001">
    <property type="protein sequence ID" value="GAB1250975.1"/>
    <property type="molecule type" value="Genomic_DNA"/>
</dbReference>
<dbReference type="Pfam" id="PF00072">
    <property type="entry name" value="Response_reg"/>
    <property type="match status" value="1"/>
</dbReference>
<feature type="modified residue" description="4-aspartylphosphate" evidence="2">
    <location>
        <position position="54"/>
    </location>
</feature>
<evidence type="ECO:0000256" key="1">
    <source>
        <dbReference type="ARBA" id="ARBA00022553"/>
    </source>
</evidence>
<dbReference type="Proteomes" id="UP001628220">
    <property type="component" value="Unassembled WGS sequence"/>
</dbReference>
<proteinExistence type="predicted"/>
<evidence type="ECO:0000259" key="3">
    <source>
        <dbReference type="PROSITE" id="PS50110"/>
    </source>
</evidence>
<sequence>MAPKEILWIDDEIEMLKPHLMLLERRGYHVDQALSGSDGLAMLEEKRYDVVFLDENMPGLSGVETLHRIRQAWPMQHVVMVTKSDEEDLMNQAIAGQIADYLIKPVNPNQILLVLKKLFDSDQIIGEATLTGYREAYPSIAQRLNGRLSYEEWVALYKELVHWSLKIESYSPDLKELLELQQREAEQLFSRFVMEHYAHWMRNADERPTMSPDLLKRFLFPLLDKGEKVFLLIIDNFRYDQWLSVKDLVADRFTVDETLYMSILPTATQYARNALFSGMMPSEIAKHYPALWVNEDREEGKNDHEEELLRELLARHKKGCPLSYNKVLEADFGEKLVQQLDQLKKNRLNVVVINFVDMLSHARTESKMIRELAPDEAAYRSLTRSWFSHSTMMPMLHKIADMGYKILLSTDHGTVRVTKPVKVVGDKHLSTNLRYKWGKNMSYNEKEVFEISKPEAFGLPRRAVTDRYIFCRESDFFAYPNNFNYYVSYYRNTFQHGGISFEEMLVPIVQLTPKA</sequence>
<keyword evidence="1 2" id="KW-0597">Phosphoprotein</keyword>
<comment type="caution">
    <text evidence="4">The sequence shown here is derived from an EMBL/GenBank/DDBJ whole genome shotgun (WGS) entry which is preliminary data.</text>
</comment>